<gene>
    <name evidence="2" type="ORF">BRAA01T02933Z</name>
    <name evidence="1" type="ORF">BRAPAZ1V2_A01P30480.2</name>
</gene>
<name>A0A3P5ZVB9_BRACM</name>
<reference evidence="4" key="2">
    <citation type="journal article" date="2018" name="Hortic Res">
        <title>Improved Brassica rapa reference genome by single-molecule sequencing and chromosome conformation capture technologies.</title>
        <authorList>
            <person name="Zhang L."/>
            <person name="Cai X."/>
            <person name="Wu J."/>
            <person name="Liu M."/>
            <person name="Grob S."/>
            <person name="Cheng F."/>
            <person name="Liang J."/>
            <person name="Cai C."/>
            <person name="Liu Z."/>
            <person name="Liu B."/>
            <person name="Wang F."/>
            <person name="Li S."/>
            <person name="Liu F."/>
            <person name="Li X."/>
            <person name="Cheng L."/>
            <person name="Yang W."/>
            <person name="Li M.H."/>
            <person name="Grossniklaus U."/>
            <person name="Zheng H."/>
            <person name="Wang X."/>
        </authorList>
    </citation>
    <scope>NUCLEOTIDE SEQUENCE [LARGE SCALE GENOMIC DNA]</scope>
    <source>
        <strain evidence="4">cv. Chiifu-401-42</strain>
    </source>
</reference>
<dbReference type="Proteomes" id="UP000011750">
    <property type="component" value="Unassembled WGS sequence"/>
</dbReference>
<accession>A0A3P5ZVB9</accession>
<reference evidence="2" key="3">
    <citation type="submission" date="2018-11" db="EMBL/GenBank/DDBJ databases">
        <authorList>
            <consortium name="Genoscope - CEA"/>
            <person name="William W."/>
        </authorList>
    </citation>
    <scope>NUCLEOTIDE SEQUENCE</scope>
</reference>
<dbReference type="HOGENOM" id="CLU_2657965_0_0_1"/>
<dbReference type="EnsemblPlants" id="Bra038146.1">
    <property type="protein sequence ID" value="Bra038146.1-P"/>
    <property type="gene ID" value="Bra038146"/>
</dbReference>
<reference evidence="3" key="4">
    <citation type="submission" date="2023-03" db="UniProtKB">
        <authorList>
            <consortium name="EnsemblPlants"/>
        </authorList>
    </citation>
    <scope>IDENTIFICATION</scope>
    <source>
        <strain evidence="3">cv. Chiifu-401-42</strain>
    </source>
</reference>
<sequence>MTMWLRDDGRETGTTVAAKQGRRWLRDDGHQTGMTIAQIRWLKDDVDDDGSETVVQGGQWLRLIDDESQCWKRKTI</sequence>
<dbReference type="AlphaFoldDB" id="A0A3P5ZVB9"/>
<reference evidence="4" key="1">
    <citation type="journal article" date="2011" name="Nat. Genet.">
        <title>The genome of the mesopolyploid crop species Brassica rapa.</title>
        <authorList>
            <consortium name="Brassica rapa Genome Sequencing Project Consortium"/>
            <person name="Wang X."/>
            <person name="Wang H."/>
            <person name="Wang J."/>
            <person name="Sun R."/>
            <person name="Wu J."/>
            <person name="Liu S."/>
            <person name="Bai Y."/>
            <person name="Mun J.H."/>
            <person name="Bancroft I."/>
            <person name="Cheng F."/>
            <person name="Huang S."/>
            <person name="Li X."/>
            <person name="Hua W."/>
            <person name="Wang J."/>
            <person name="Wang X."/>
            <person name="Freeling M."/>
            <person name="Pires J.C."/>
            <person name="Paterson A.H."/>
            <person name="Chalhoub B."/>
            <person name="Wang B."/>
            <person name="Hayward A."/>
            <person name="Sharpe A.G."/>
            <person name="Park B.S."/>
            <person name="Weisshaar B."/>
            <person name="Liu B."/>
            <person name="Li B."/>
            <person name="Liu B."/>
            <person name="Tong C."/>
            <person name="Song C."/>
            <person name="Duran C."/>
            <person name="Peng C."/>
            <person name="Geng C."/>
            <person name="Koh C."/>
            <person name="Lin C."/>
            <person name="Edwards D."/>
            <person name="Mu D."/>
            <person name="Shen D."/>
            <person name="Soumpourou E."/>
            <person name="Li F."/>
            <person name="Fraser F."/>
            <person name="Conant G."/>
            <person name="Lassalle G."/>
            <person name="King G.J."/>
            <person name="Bonnema G."/>
            <person name="Tang H."/>
            <person name="Wang H."/>
            <person name="Belcram H."/>
            <person name="Zhou H."/>
            <person name="Hirakawa H."/>
            <person name="Abe H."/>
            <person name="Guo H."/>
            <person name="Wang H."/>
            <person name="Jin H."/>
            <person name="Parkin I.A."/>
            <person name="Batley J."/>
            <person name="Kim J.S."/>
            <person name="Just J."/>
            <person name="Li J."/>
            <person name="Xu J."/>
            <person name="Deng J."/>
            <person name="Kim J.A."/>
            <person name="Li J."/>
            <person name="Yu J."/>
            <person name="Meng J."/>
            <person name="Wang J."/>
            <person name="Min J."/>
            <person name="Poulain J."/>
            <person name="Wang J."/>
            <person name="Hatakeyama K."/>
            <person name="Wu K."/>
            <person name="Wang L."/>
            <person name="Fang L."/>
            <person name="Trick M."/>
            <person name="Links M.G."/>
            <person name="Zhao M."/>
            <person name="Jin M."/>
            <person name="Ramchiary N."/>
            <person name="Drou N."/>
            <person name="Berkman P.J."/>
            <person name="Cai Q."/>
            <person name="Huang Q."/>
            <person name="Li R."/>
            <person name="Tabata S."/>
            <person name="Cheng S."/>
            <person name="Zhang S."/>
            <person name="Zhang S."/>
            <person name="Huang S."/>
            <person name="Sato S."/>
            <person name="Sun S."/>
            <person name="Kwon S.J."/>
            <person name="Choi S.R."/>
            <person name="Lee T.H."/>
            <person name="Fan W."/>
            <person name="Zhao X."/>
            <person name="Tan X."/>
            <person name="Xu X."/>
            <person name="Wang Y."/>
            <person name="Qiu Y."/>
            <person name="Yin Y."/>
            <person name="Li Y."/>
            <person name="Du Y."/>
            <person name="Liao Y."/>
            <person name="Lim Y."/>
            <person name="Narusaka Y."/>
            <person name="Wang Y."/>
            <person name="Wang Z."/>
            <person name="Li Z."/>
            <person name="Wang Z."/>
            <person name="Xiong Z."/>
            <person name="Zhang Z."/>
        </authorList>
    </citation>
    <scope>NUCLEOTIDE SEQUENCE [LARGE SCALE GENOMIC DNA]</scope>
    <source>
        <strain evidence="4">cv. Chiifu-401-42</strain>
    </source>
</reference>
<dbReference type="OMA" id="IETHMSC"/>
<evidence type="ECO:0000313" key="3">
    <source>
        <dbReference type="EnsemblPlants" id="Bra038146.1-P"/>
    </source>
</evidence>
<keyword evidence="4" id="KW-1185">Reference proteome</keyword>
<dbReference type="Gramene" id="A01p30480.2_BraZ1">
    <property type="protein sequence ID" value="A01p30480.2_BraZ1.CDS.1"/>
    <property type="gene ID" value="A01g30480.2_BraZ1"/>
</dbReference>
<proteinExistence type="predicted"/>
<evidence type="ECO:0000313" key="4">
    <source>
        <dbReference type="Proteomes" id="UP000011750"/>
    </source>
</evidence>
<evidence type="ECO:0000313" key="1">
    <source>
        <dbReference type="EMBL" id="CAG7888972.1"/>
    </source>
</evidence>
<dbReference type="EMBL" id="LR031571">
    <property type="protein sequence ID" value="VDC76431.1"/>
    <property type="molecule type" value="Genomic_DNA"/>
</dbReference>
<dbReference type="Proteomes" id="UP000694005">
    <property type="component" value="Chromosome A01"/>
</dbReference>
<dbReference type="EMBL" id="LS974617">
    <property type="protein sequence ID" value="CAG7888972.1"/>
    <property type="molecule type" value="Genomic_DNA"/>
</dbReference>
<dbReference type="Gramene" id="Bra038146.1">
    <property type="protein sequence ID" value="Bra038146.1-P"/>
    <property type="gene ID" value="Bra038146"/>
</dbReference>
<organism evidence="2">
    <name type="scientific">Brassica campestris</name>
    <name type="common">Field mustard</name>
    <dbReference type="NCBI Taxonomy" id="3711"/>
    <lineage>
        <taxon>Eukaryota</taxon>
        <taxon>Viridiplantae</taxon>
        <taxon>Streptophyta</taxon>
        <taxon>Embryophyta</taxon>
        <taxon>Tracheophyta</taxon>
        <taxon>Spermatophyta</taxon>
        <taxon>Magnoliopsida</taxon>
        <taxon>eudicotyledons</taxon>
        <taxon>Gunneridae</taxon>
        <taxon>Pentapetalae</taxon>
        <taxon>rosids</taxon>
        <taxon>malvids</taxon>
        <taxon>Brassicales</taxon>
        <taxon>Brassicaceae</taxon>
        <taxon>Brassiceae</taxon>
        <taxon>Brassica</taxon>
    </lineage>
</organism>
<accession>M4FAN1</accession>
<evidence type="ECO:0000313" key="2">
    <source>
        <dbReference type="EMBL" id="VDC76431.1"/>
    </source>
</evidence>
<protein>
    <submittedName>
        <fullName evidence="2 3">Uncharacterized protein</fullName>
    </submittedName>
</protein>